<feature type="compositionally biased region" description="Polar residues" evidence="1">
    <location>
        <begin position="246"/>
        <end position="262"/>
    </location>
</feature>
<name>A0AA39KSM2_9HYME</name>
<keyword evidence="3" id="KW-1185">Reference proteome</keyword>
<feature type="compositionally biased region" description="Low complexity" evidence="1">
    <location>
        <begin position="230"/>
        <end position="245"/>
    </location>
</feature>
<dbReference type="EMBL" id="JAQQBS010000002">
    <property type="protein sequence ID" value="KAK0172433.1"/>
    <property type="molecule type" value="Genomic_DNA"/>
</dbReference>
<evidence type="ECO:0000256" key="1">
    <source>
        <dbReference type="SAM" id="MobiDB-lite"/>
    </source>
</evidence>
<evidence type="ECO:0000313" key="3">
    <source>
        <dbReference type="Proteomes" id="UP001168990"/>
    </source>
</evidence>
<feature type="region of interest" description="Disordered" evidence="1">
    <location>
        <begin position="226"/>
        <end position="262"/>
    </location>
</feature>
<reference evidence="2" key="2">
    <citation type="submission" date="2023-03" db="EMBL/GenBank/DDBJ databases">
        <authorList>
            <person name="Inwood S.N."/>
            <person name="Skelly J.G."/>
            <person name="Guhlin J."/>
            <person name="Harrop T.W.R."/>
            <person name="Goldson S.G."/>
            <person name="Dearden P.K."/>
        </authorList>
    </citation>
    <scope>NUCLEOTIDE SEQUENCE</scope>
    <source>
        <strain evidence="2">Irish</strain>
        <tissue evidence="2">Whole body</tissue>
    </source>
</reference>
<sequence>MPCDGKNPDCQHRRELLAELKSIVNSMERKKPCEWDEPVCTAATVCPADATNREPESYFIPLRACKSVELRGSILFRCECIRRNGLQDRCMFLDCMGRPECMTKLYPVCLPGRTALFKLTDLCDAQTALEKFHCANQARESALAAYYRFVCPENNNGTHRPPPLFITPPSSMIPRYGSVHSTSNQLQQPQFHNPPVHNQNQKVHDAPPQAQQQLYRPSIQRYQQPHQYSQCFQQPQQRYKQQQQQPISHSHASPQNLPMSHHIQQCSPSMVPAFVQC</sequence>
<organism evidence="2 3">
    <name type="scientific">Microctonus aethiopoides</name>
    <dbReference type="NCBI Taxonomy" id="144406"/>
    <lineage>
        <taxon>Eukaryota</taxon>
        <taxon>Metazoa</taxon>
        <taxon>Ecdysozoa</taxon>
        <taxon>Arthropoda</taxon>
        <taxon>Hexapoda</taxon>
        <taxon>Insecta</taxon>
        <taxon>Pterygota</taxon>
        <taxon>Neoptera</taxon>
        <taxon>Endopterygota</taxon>
        <taxon>Hymenoptera</taxon>
        <taxon>Apocrita</taxon>
        <taxon>Ichneumonoidea</taxon>
        <taxon>Braconidae</taxon>
        <taxon>Euphorinae</taxon>
        <taxon>Microctonus</taxon>
    </lineage>
</organism>
<proteinExistence type="predicted"/>
<dbReference type="AlphaFoldDB" id="A0AA39KSM2"/>
<feature type="region of interest" description="Disordered" evidence="1">
    <location>
        <begin position="176"/>
        <end position="209"/>
    </location>
</feature>
<reference evidence="2" key="1">
    <citation type="journal article" date="2023" name="bioRxiv">
        <title>Scaffold-level genome assemblies of two parasitoid biocontrol wasps reveal the parthenogenesis mechanism and an associated novel virus.</title>
        <authorList>
            <person name="Inwood S."/>
            <person name="Skelly J."/>
            <person name="Guhlin J."/>
            <person name="Harrop T."/>
            <person name="Goldson S."/>
            <person name="Dearden P."/>
        </authorList>
    </citation>
    <scope>NUCLEOTIDE SEQUENCE</scope>
    <source>
        <strain evidence="2">Irish</strain>
        <tissue evidence="2">Whole body</tissue>
    </source>
</reference>
<protein>
    <submittedName>
        <fullName evidence="2">Uncharacterized protein</fullName>
    </submittedName>
</protein>
<evidence type="ECO:0000313" key="2">
    <source>
        <dbReference type="EMBL" id="KAK0172433.1"/>
    </source>
</evidence>
<gene>
    <name evidence="2" type="ORF">PV328_005750</name>
</gene>
<dbReference type="Proteomes" id="UP001168990">
    <property type="component" value="Unassembled WGS sequence"/>
</dbReference>
<accession>A0AA39KSM2</accession>
<comment type="caution">
    <text evidence="2">The sequence shown here is derived from an EMBL/GenBank/DDBJ whole genome shotgun (WGS) entry which is preliminary data.</text>
</comment>
<feature type="compositionally biased region" description="Polar residues" evidence="1">
    <location>
        <begin position="179"/>
        <end position="201"/>
    </location>
</feature>